<dbReference type="SUPFAM" id="SSF55729">
    <property type="entry name" value="Acyl-CoA N-acyltransferases (Nat)"/>
    <property type="match status" value="1"/>
</dbReference>
<feature type="domain" description="N-acetyltransferase" evidence="1">
    <location>
        <begin position="12"/>
        <end position="178"/>
    </location>
</feature>
<evidence type="ECO:0000259" key="1">
    <source>
        <dbReference type="PROSITE" id="PS51186"/>
    </source>
</evidence>
<dbReference type="GO" id="GO:0005840">
    <property type="term" value="C:ribosome"/>
    <property type="evidence" value="ECO:0007669"/>
    <property type="project" value="UniProtKB-KW"/>
</dbReference>
<comment type="caution">
    <text evidence="2">The sequence shown here is derived from an EMBL/GenBank/DDBJ whole genome shotgun (WGS) entry which is preliminary data.</text>
</comment>
<dbReference type="PANTHER" id="PTHR43415:SF3">
    <property type="entry name" value="GNAT-FAMILY ACETYLTRANSFERASE"/>
    <property type="match status" value="1"/>
</dbReference>
<dbReference type="CDD" id="cd04301">
    <property type="entry name" value="NAT_SF"/>
    <property type="match status" value="1"/>
</dbReference>
<dbReference type="PANTHER" id="PTHR43415">
    <property type="entry name" value="SPERMIDINE N(1)-ACETYLTRANSFERASE"/>
    <property type="match status" value="1"/>
</dbReference>
<name>A0A0J8DF92_CLOCY</name>
<evidence type="ECO:0000313" key="3">
    <source>
        <dbReference type="Proteomes" id="UP000036756"/>
    </source>
</evidence>
<dbReference type="EMBL" id="LFVU01000004">
    <property type="protein sequence ID" value="KMT22919.1"/>
    <property type="molecule type" value="Genomic_DNA"/>
</dbReference>
<proteinExistence type="predicted"/>
<dbReference type="AlphaFoldDB" id="A0A0J8DF92"/>
<dbReference type="Gene3D" id="3.40.630.30">
    <property type="match status" value="1"/>
</dbReference>
<dbReference type="InterPro" id="IPR016181">
    <property type="entry name" value="Acyl_CoA_acyltransferase"/>
</dbReference>
<sequence>MYIYTLKNSKSLCIRKAVVEDTEEILNISNQVAGETSNLSYSKGEYYMTYDQQYSYISRLKDSRNSCFLVGIIDGKIVASVTFLSSSRKRMEHRGEMGIAVLKDFWGVGVGKALMDCFLKWAKSNGITKKIDLLVREDNIPAISLYLKFGFQIEGRISKGMLVDSRFYDIYLMGKTLK</sequence>
<evidence type="ECO:0000313" key="2">
    <source>
        <dbReference type="EMBL" id="KMT22919.1"/>
    </source>
</evidence>
<keyword evidence="3" id="KW-1185">Reference proteome</keyword>
<dbReference type="InterPro" id="IPR000182">
    <property type="entry name" value="GNAT_dom"/>
</dbReference>
<keyword evidence="2" id="KW-0689">Ribosomal protein</keyword>
<protein>
    <submittedName>
        <fullName evidence="2">Acetyltransferase, ribosomal protein N-acetylase</fullName>
    </submittedName>
</protein>
<dbReference type="Pfam" id="PF00583">
    <property type="entry name" value="Acetyltransf_1"/>
    <property type="match status" value="1"/>
</dbReference>
<gene>
    <name evidence="2" type="ORF">CLCY_5c01580</name>
</gene>
<dbReference type="RefSeq" id="WP_048569646.1">
    <property type="nucleotide sequence ID" value="NZ_LFVU01000004.1"/>
</dbReference>
<dbReference type="STRING" id="1121307.CLCY_5c01580"/>
<keyword evidence="2" id="KW-0808">Transferase</keyword>
<dbReference type="Proteomes" id="UP000036756">
    <property type="component" value="Unassembled WGS sequence"/>
</dbReference>
<reference evidence="2 3" key="1">
    <citation type="submission" date="2015-06" db="EMBL/GenBank/DDBJ databases">
        <title>Draft genome sequence of the purine-degrading Clostridium cylindrosporum HC-1 (DSM 605).</title>
        <authorList>
            <person name="Poehlein A."/>
            <person name="Schiel-Bengelsdorf B."/>
            <person name="Bengelsdorf F."/>
            <person name="Daniel R."/>
            <person name="Duerre P."/>
        </authorList>
    </citation>
    <scope>NUCLEOTIDE SEQUENCE [LARGE SCALE GENOMIC DNA]</scope>
    <source>
        <strain evidence="2 3">DSM 605</strain>
    </source>
</reference>
<organism evidence="2 3">
    <name type="scientific">Clostridium cylindrosporum DSM 605</name>
    <dbReference type="NCBI Taxonomy" id="1121307"/>
    <lineage>
        <taxon>Bacteria</taxon>
        <taxon>Bacillati</taxon>
        <taxon>Bacillota</taxon>
        <taxon>Clostridia</taxon>
        <taxon>Eubacteriales</taxon>
        <taxon>Clostridiaceae</taxon>
        <taxon>Clostridium</taxon>
    </lineage>
</organism>
<accession>A0A0J8DF92</accession>
<dbReference type="PROSITE" id="PS51186">
    <property type="entry name" value="GNAT"/>
    <property type="match status" value="1"/>
</dbReference>
<dbReference type="OrthoDB" id="948250at2"/>
<keyword evidence="2" id="KW-0687">Ribonucleoprotein</keyword>
<dbReference type="GO" id="GO:0016747">
    <property type="term" value="F:acyltransferase activity, transferring groups other than amino-acyl groups"/>
    <property type="evidence" value="ECO:0007669"/>
    <property type="project" value="InterPro"/>
</dbReference>
<dbReference type="PATRIC" id="fig|1121307.3.peg.2095"/>